<evidence type="ECO:0000313" key="2">
    <source>
        <dbReference type="EMBL" id="SEB07475.1"/>
    </source>
</evidence>
<gene>
    <name evidence="2" type="ORF">SAMN05444370_1544</name>
</gene>
<keyword evidence="3" id="KW-1185">Reference proteome</keyword>
<dbReference type="Gene3D" id="3.40.50.970">
    <property type="match status" value="1"/>
</dbReference>
<dbReference type="AlphaFoldDB" id="A0A1H4GCZ0"/>
<dbReference type="Proteomes" id="UP000198703">
    <property type="component" value="Unassembled WGS sequence"/>
</dbReference>
<dbReference type="PANTHER" id="PTHR43825">
    <property type="entry name" value="PYRUVATE DEHYDROGENASE E1 COMPONENT"/>
    <property type="match status" value="1"/>
</dbReference>
<dbReference type="EMBL" id="FNQM01000054">
    <property type="protein sequence ID" value="SEB07475.1"/>
    <property type="molecule type" value="Genomic_DNA"/>
</dbReference>
<feature type="domain" description="Transketolase N-terminal" evidence="1">
    <location>
        <begin position="65"/>
        <end position="218"/>
    </location>
</feature>
<dbReference type="InterPro" id="IPR005474">
    <property type="entry name" value="Transketolase_N"/>
</dbReference>
<dbReference type="STRING" id="89524.SAMN05444370_1544"/>
<dbReference type="Pfam" id="PF00456">
    <property type="entry name" value="Transketolase_N"/>
    <property type="match status" value="1"/>
</dbReference>
<dbReference type="SUPFAM" id="SSF52518">
    <property type="entry name" value="Thiamin diphosphate-binding fold (THDP-binding)"/>
    <property type="match status" value="1"/>
</dbReference>
<protein>
    <submittedName>
        <fullName evidence="2">Pyruvate dehydrogenase E1 component</fullName>
    </submittedName>
</protein>
<evidence type="ECO:0000259" key="1">
    <source>
        <dbReference type="Pfam" id="PF00456"/>
    </source>
</evidence>
<name>A0A1H4GCZ0_9RHOB</name>
<organism evidence="2 3">
    <name type="scientific">Rubrimonas cliftonensis</name>
    <dbReference type="NCBI Taxonomy" id="89524"/>
    <lineage>
        <taxon>Bacteria</taxon>
        <taxon>Pseudomonadati</taxon>
        <taxon>Pseudomonadota</taxon>
        <taxon>Alphaproteobacteria</taxon>
        <taxon>Rhodobacterales</taxon>
        <taxon>Paracoccaceae</taxon>
        <taxon>Rubrimonas</taxon>
    </lineage>
</organism>
<reference evidence="2 3" key="1">
    <citation type="submission" date="2016-10" db="EMBL/GenBank/DDBJ databases">
        <authorList>
            <person name="de Groot N.N."/>
        </authorList>
    </citation>
    <scope>NUCLEOTIDE SEQUENCE [LARGE SCALE GENOMIC DNA]</scope>
    <source>
        <strain evidence="2 3">DSM 15345</strain>
    </source>
</reference>
<evidence type="ECO:0000313" key="3">
    <source>
        <dbReference type="Proteomes" id="UP000198703"/>
    </source>
</evidence>
<dbReference type="PANTHER" id="PTHR43825:SF4">
    <property type="entry name" value="PYRUVATE DEHYDROGENASE E1 COMPONENT"/>
    <property type="match status" value="1"/>
</dbReference>
<sequence length="398" mass="43855">MTSAHLKTIESRLLWLSHWMIHHANHIRPKADAIKVGGHQASSASMVSIMTALYFSALRPEDRVAVKPHASPVFHAMQYLMGNIPREKLERFRGFDGAQSYPSRTKDVDDVDFSTGSVGLGVAMTSFASIVQDYILAKSWGGDLRPGRMVALAGDAELDEGNVYECLQEGWKNDLRNTWWIIDYNRQSLDGVVREGLFQRIEKTFDAFGWDVVKIKHGALQRAAFLEPGGARLRDWIDRCPNSDYSALTFMGGGVWRSRLMDDLGDQGDVSALIGRRSDAQLAALMENLGGNCVDTMAEAFAAVDHERPVCFLAYTVKGWGTPIAGHKDNHGGLMTPKQMAAWRAHMGVPEGMEWERFATVGNPEALKAFLASTPFFAGGPRRHEDAQLAAPAIAAPP</sequence>
<dbReference type="InterPro" id="IPR051157">
    <property type="entry name" value="PDH/Transketolase"/>
</dbReference>
<dbReference type="InterPro" id="IPR029061">
    <property type="entry name" value="THDP-binding"/>
</dbReference>
<keyword evidence="2" id="KW-0670">Pyruvate</keyword>
<accession>A0A1H4GCZ0</accession>
<proteinExistence type="predicted"/>